<dbReference type="EMBL" id="DWVZ01000116">
    <property type="protein sequence ID" value="HJC63695.1"/>
    <property type="molecule type" value="Genomic_DNA"/>
</dbReference>
<protein>
    <submittedName>
        <fullName evidence="1">Uncharacterized protein</fullName>
    </submittedName>
</protein>
<reference evidence="1" key="2">
    <citation type="submission" date="2021-04" db="EMBL/GenBank/DDBJ databases">
        <authorList>
            <person name="Gilroy R."/>
        </authorList>
    </citation>
    <scope>NUCLEOTIDE SEQUENCE</scope>
    <source>
        <strain evidence="1">ChiBcec2-3848</strain>
    </source>
</reference>
<evidence type="ECO:0000313" key="2">
    <source>
        <dbReference type="Proteomes" id="UP000823886"/>
    </source>
</evidence>
<feature type="non-terminal residue" evidence="1">
    <location>
        <position position="1"/>
    </location>
</feature>
<accession>A0A9D2PPL5</accession>
<dbReference type="AlphaFoldDB" id="A0A9D2PPL5"/>
<sequence>LNRRCLYYNWKFWPLNVSLADRHLSHRLAAKYGTGGRLGWQSADGKAGRYEFYGGAKGILPRICRLHPSIKRSGTFPAGDISRGIDETDTVTKRLIFAGGFRCRDEPLKLQEKRDVNTA</sequence>
<name>A0A9D2PPL5_9FIRM</name>
<dbReference type="Proteomes" id="UP000823886">
    <property type="component" value="Unassembled WGS sequence"/>
</dbReference>
<comment type="caution">
    <text evidence="1">The sequence shown here is derived from an EMBL/GenBank/DDBJ whole genome shotgun (WGS) entry which is preliminary data.</text>
</comment>
<proteinExistence type="predicted"/>
<organism evidence="1 2">
    <name type="scientific">Candidatus Blautia merdavium</name>
    <dbReference type="NCBI Taxonomy" id="2838494"/>
    <lineage>
        <taxon>Bacteria</taxon>
        <taxon>Bacillati</taxon>
        <taxon>Bacillota</taxon>
        <taxon>Clostridia</taxon>
        <taxon>Lachnospirales</taxon>
        <taxon>Lachnospiraceae</taxon>
        <taxon>Blautia</taxon>
    </lineage>
</organism>
<gene>
    <name evidence="1" type="ORF">H9753_08770</name>
</gene>
<reference evidence="1" key="1">
    <citation type="journal article" date="2021" name="PeerJ">
        <title>Extensive microbial diversity within the chicken gut microbiome revealed by metagenomics and culture.</title>
        <authorList>
            <person name="Gilroy R."/>
            <person name="Ravi A."/>
            <person name="Getino M."/>
            <person name="Pursley I."/>
            <person name="Horton D.L."/>
            <person name="Alikhan N.F."/>
            <person name="Baker D."/>
            <person name="Gharbi K."/>
            <person name="Hall N."/>
            <person name="Watson M."/>
            <person name="Adriaenssens E.M."/>
            <person name="Foster-Nyarko E."/>
            <person name="Jarju S."/>
            <person name="Secka A."/>
            <person name="Antonio M."/>
            <person name="Oren A."/>
            <person name="Chaudhuri R.R."/>
            <person name="La Ragione R."/>
            <person name="Hildebrand F."/>
            <person name="Pallen M.J."/>
        </authorList>
    </citation>
    <scope>NUCLEOTIDE SEQUENCE</scope>
    <source>
        <strain evidence="1">ChiBcec2-3848</strain>
    </source>
</reference>
<evidence type="ECO:0000313" key="1">
    <source>
        <dbReference type="EMBL" id="HJC63695.1"/>
    </source>
</evidence>